<comment type="caution">
    <text evidence="1">The sequence shown here is derived from an EMBL/GenBank/DDBJ whole genome shotgun (WGS) entry which is preliminary data.</text>
</comment>
<sequence length="133" mass="15353">MQQEMDMHSPGATRGFLRQSTLTELMKREFYLMGCFEGVFVGVLNRDGDGDLFRSMGEIRTRIALLYCFRRRNNNVGDDKCVCALIEESVIYGRLWIFKDETFPKESIMFGHMEEMTEIAGYRLLISGKSLQG</sequence>
<protein>
    <submittedName>
        <fullName evidence="1">Uncharacterized protein</fullName>
    </submittedName>
</protein>
<keyword evidence="2" id="KW-1185">Reference proteome</keyword>
<dbReference type="EMBL" id="JAFNEN010000097">
    <property type="protein sequence ID" value="KAG8194875.1"/>
    <property type="molecule type" value="Genomic_DNA"/>
</dbReference>
<dbReference type="AlphaFoldDB" id="A0AAV6VE29"/>
<proteinExistence type="predicted"/>
<evidence type="ECO:0000313" key="1">
    <source>
        <dbReference type="EMBL" id="KAG8194875.1"/>
    </source>
</evidence>
<reference evidence="1 2" key="1">
    <citation type="journal article" date="2022" name="Nat. Ecol. Evol.">
        <title>A masculinizing supergene underlies an exaggerated male reproductive morph in a spider.</title>
        <authorList>
            <person name="Hendrickx F."/>
            <person name="De Corte Z."/>
            <person name="Sonet G."/>
            <person name="Van Belleghem S.M."/>
            <person name="Kostlbacher S."/>
            <person name="Vangestel C."/>
        </authorList>
    </citation>
    <scope>NUCLEOTIDE SEQUENCE [LARGE SCALE GENOMIC DNA]</scope>
    <source>
        <strain evidence="1">W744_W776</strain>
    </source>
</reference>
<gene>
    <name evidence="1" type="ORF">JTE90_029166</name>
</gene>
<name>A0AAV6VE29_9ARAC</name>
<accession>A0AAV6VE29</accession>
<evidence type="ECO:0000313" key="2">
    <source>
        <dbReference type="Proteomes" id="UP000827092"/>
    </source>
</evidence>
<organism evidence="1 2">
    <name type="scientific">Oedothorax gibbosus</name>
    <dbReference type="NCBI Taxonomy" id="931172"/>
    <lineage>
        <taxon>Eukaryota</taxon>
        <taxon>Metazoa</taxon>
        <taxon>Ecdysozoa</taxon>
        <taxon>Arthropoda</taxon>
        <taxon>Chelicerata</taxon>
        <taxon>Arachnida</taxon>
        <taxon>Araneae</taxon>
        <taxon>Araneomorphae</taxon>
        <taxon>Entelegynae</taxon>
        <taxon>Araneoidea</taxon>
        <taxon>Linyphiidae</taxon>
        <taxon>Erigoninae</taxon>
        <taxon>Oedothorax</taxon>
    </lineage>
</organism>
<dbReference type="Proteomes" id="UP000827092">
    <property type="component" value="Unassembled WGS sequence"/>
</dbReference>